<dbReference type="InterPro" id="IPR011936">
    <property type="entry name" value="Myxo_disulph_rpt"/>
</dbReference>
<evidence type="ECO:0000256" key="1">
    <source>
        <dbReference type="ARBA" id="ARBA00022729"/>
    </source>
</evidence>
<dbReference type="Proteomes" id="UP000177067">
    <property type="component" value="Unassembled WGS sequence"/>
</dbReference>
<name>A0A1F6LKL5_9BACT</name>
<dbReference type="Pfam" id="PF13948">
    <property type="entry name" value="DUF4215"/>
    <property type="match status" value="1"/>
</dbReference>
<comment type="caution">
    <text evidence="5">The sequence shown here is derived from an EMBL/GenBank/DDBJ whole genome shotgun (WGS) entry which is preliminary data.</text>
</comment>
<protein>
    <submittedName>
        <fullName evidence="5">Uncharacterized protein</fullName>
    </submittedName>
</protein>
<keyword evidence="2" id="KW-0677">Repeat</keyword>
<keyword evidence="3" id="KW-1015">Disulfide bond</keyword>
<reference evidence="5 6" key="1">
    <citation type="journal article" date="2016" name="Nat. Commun.">
        <title>Thousands of microbial genomes shed light on interconnected biogeochemical processes in an aquifer system.</title>
        <authorList>
            <person name="Anantharaman K."/>
            <person name="Brown C.T."/>
            <person name="Hug L.A."/>
            <person name="Sharon I."/>
            <person name="Castelle C.J."/>
            <person name="Probst A.J."/>
            <person name="Thomas B.C."/>
            <person name="Singh A."/>
            <person name="Wilkins M.J."/>
            <person name="Karaoz U."/>
            <person name="Brodie E.L."/>
            <person name="Williams K.H."/>
            <person name="Hubbard S.S."/>
            <person name="Banfield J.F."/>
        </authorList>
    </citation>
    <scope>NUCLEOTIDE SEQUENCE [LARGE SCALE GENOMIC DNA]</scope>
</reference>
<evidence type="ECO:0000313" key="6">
    <source>
        <dbReference type="Proteomes" id="UP000177067"/>
    </source>
</evidence>
<evidence type="ECO:0000256" key="3">
    <source>
        <dbReference type="ARBA" id="ARBA00023157"/>
    </source>
</evidence>
<keyword evidence="1 4" id="KW-0732">Signal</keyword>
<evidence type="ECO:0000256" key="4">
    <source>
        <dbReference type="SAM" id="SignalP"/>
    </source>
</evidence>
<feature type="chain" id="PRO_5009525356" evidence="4">
    <location>
        <begin position="28"/>
        <end position="1518"/>
    </location>
</feature>
<dbReference type="PANTHER" id="PTHR38934:SF6">
    <property type="entry name" value="CHROMOSOME UNDETERMINED SCAFFOLD_176, WHOLE GENOME SHOTGUN SEQUENCE"/>
    <property type="match status" value="1"/>
</dbReference>
<sequence length="1518" mass="158630">MRKINIIVLFFVIFSLLISTHTKTVKAACINGATNNTVEPPEQCDMPSNADTASCDYDNGYGEQACTFASCGDGYLNFASGETCDDGPNNGQPAGFLFTDWSERIAGTQTSYSINAVDVSGNYAFTIANGDMVIMNISNPTNPTFVATHITPGNAQGIYVQGNFAYIADYTNGLRIVDISNPASPQTRSNIATPGDAIDVVVSGNFAYVADLTAMQIIDVANPNAPILRGRFDDNRPANDIVGVAVNGNRAYIVNGYQRMTSINITNPDFPTQVGFYYDNGYMNDIFVYNNTVFIASNYQLEIIDVTTNESNPIRIGLLNGGINDVVVNNNIAYVAAGNDGMKIIDVSNTSNPRLMGVVDTTGYTVDLVVKNNYAYIAAETGGLVIIDISPTYQPILSNHIASPGYHEIAVANNRLYVAEGNGSTSYLKIFNISDPINPIPLNPYPAYPNYNMLGSTSGLKVVGDYLYSASMYYGLQVYRISDPTNIVRVSQCDDNFGALPYCGGLANEIDVVDNYAYIANGVGGFDIVDITNPENVQWVSHIPFGNALGVTVSGNYAYVSNYYNGGNNLNVVNITNKSAPFLQGTISVSSVSSGIKYLNDFIFLGDRFRGMAVINVSNKSAPTLSSYIYTPEASNKLVIYGNYSFIANINSMQVINISNPLNPSFSADYYNTGVQDSIVDLAINQDYIYLVGNTGLDVVRIRDSSVPNYCNATCSDITLGICGNALVEPGEECDDGNFNDSSCTSMYGTACNYCSDGTDGNLACTTQTSNGPGCGDGVLTTPFETCDDGNATNAGTCNATCLGPTICGDGTQQTPNGVGLTEICDDGNTTNNGTCNATCTAFTVCGDNIVQTPNGVGTFEACDEGETTNAGLCNAFCTAYTICGDGTIQNPNGIGILETCDDGNATNAGICNASCTGPTTCGDGTLQTPNGAGLTEICDDGNTTNNGTCNATCTALTVCGDGITQTPNGLGINEICDDGNTTNNGTCNATCTAFTVCGDNIVQTPNGVGVNEVCDDGNTTDNGTCNATCTGPTICGDSVLQTPNGSGQIEECDPPGSPTPLGGICSTQCRGAVCGNNFVDLGEGCDEWISDTDPNNDDTITCNWNNSNAPYACTSNTCGDGYINETNEVCDQTATNPFRGSTCASLTAGDPIPRTSGNLTCTTCSAIDTNDCYSCGNGIIEGPEYCDDGNTVNGDGCANNCFAPFTPGWSCGTNPFFNGTGTPPESLCALLCGNGNIDAGEACDDNNNITETVNNCTYGVPSCTFCNNDCSQILNFVAPYCGNNSVDTINAGADGIYGNNDDNEEACDLGASLNNNPNCSYGLTSCNTCLTNCSVSQPGITSYCGDGIYDPANEDCEYDTGAPGTSGDGCSSSCTVETGYACGNFGPGGAYTCSFHCGADANGDGNNIDVNFDINGDGIIDINEQCDNGNLNGIRCIADTYGLNCNWCTNSCETRTVTGAYCGDGQINQPYEACDQGNTTSGDGCSATCQIENGWQCSGTRDSRCNTISGDGVCVGA</sequence>
<dbReference type="SUPFAM" id="SSF75011">
    <property type="entry name" value="3-carboxy-cis,cis-mucoante lactonizing enzyme"/>
    <property type="match status" value="2"/>
</dbReference>
<accession>A0A1F6LKL5</accession>
<dbReference type="InterPro" id="IPR011044">
    <property type="entry name" value="Quino_amine_DH_bsu"/>
</dbReference>
<feature type="non-terminal residue" evidence="5">
    <location>
        <position position="1518"/>
    </location>
</feature>
<dbReference type="Pfam" id="PF08309">
    <property type="entry name" value="LVIVD"/>
    <property type="match status" value="11"/>
</dbReference>
<dbReference type="PANTHER" id="PTHR38934">
    <property type="entry name" value="HYPHALLY REGULATED CELL WALL PROTEIN 1"/>
    <property type="match status" value="1"/>
</dbReference>
<dbReference type="InterPro" id="IPR013211">
    <property type="entry name" value="LVIVD"/>
</dbReference>
<gene>
    <name evidence="5" type="ORF">A2725_01755</name>
</gene>
<evidence type="ECO:0000313" key="5">
    <source>
        <dbReference type="EMBL" id="OGH59942.1"/>
    </source>
</evidence>
<evidence type="ECO:0000256" key="2">
    <source>
        <dbReference type="ARBA" id="ARBA00022737"/>
    </source>
</evidence>
<organism evidence="5 6">
    <name type="scientific">Candidatus Magasanikbacteria bacterium RIFCSPHIGHO2_01_FULL_33_34</name>
    <dbReference type="NCBI Taxonomy" id="1798671"/>
    <lineage>
        <taxon>Bacteria</taxon>
        <taxon>Candidatus Magasanikiibacteriota</taxon>
    </lineage>
</organism>
<dbReference type="EMBL" id="MFPS01000005">
    <property type="protein sequence ID" value="OGH59942.1"/>
    <property type="molecule type" value="Genomic_DNA"/>
</dbReference>
<proteinExistence type="predicted"/>
<dbReference type="NCBIfam" id="TIGR02232">
    <property type="entry name" value="myxo_disulf_rpt"/>
    <property type="match status" value="5"/>
</dbReference>
<feature type="signal peptide" evidence="4">
    <location>
        <begin position="1"/>
        <end position="27"/>
    </location>
</feature>
<dbReference type="SUPFAM" id="SSF50969">
    <property type="entry name" value="YVTN repeat-like/Quinoprotein amine dehydrogenase"/>
    <property type="match status" value="1"/>
</dbReference>